<gene>
    <name evidence="2" type="ORF">L873DRAFT_1286992</name>
</gene>
<dbReference type="EMBL" id="ML120420">
    <property type="protein sequence ID" value="RPA95919.1"/>
    <property type="molecule type" value="Genomic_DNA"/>
</dbReference>
<sequence>MMYPNTGIRNIYGKLSVPICSRKQNYTFNVRVLLSCDEQNIVSRTLPEKFQNSSREISHDSDRCCGDYLIPSIPSPATPLLPNPPPFLPTHPSIPTSTLHCKTNSAGGGTCSETHEPNQSVNQSTTIHPFSASSASVSDKIILVQVQYPLLLRGFPEFGSGYGWCSIILVSPRQE</sequence>
<dbReference type="Proteomes" id="UP000276215">
    <property type="component" value="Unassembled WGS sequence"/>
</dbReference>
<dbReference type="AlphaFoldDB" id="A0A3N4JCC7"/>
<evidence type="ECO:0000256" key="1">
    <source>
        <dbReference type="SAM" id="MobiDB-lite"/>
    </source>
</evidence>
<organism evidence="2 3">
    <name type="scientific">Choiromyces venosus 120613-1</name>
    <dbReference type="NCBI Taxonomy" id="1336337"/>
    <lineage>
        <taxon>Eukaryota</taxon>
        <taxon>Fungi</taxon>
        <taxon>Dikarya</taxon>
        <taxon>Ascomycota</taxon>
        <taxon>Pezizomycotina</taxon>
        <taxon>Pezizomycetes</taxon>
        <taxon>Pezizales</taxon>
        <taxon>Tuberaceae</taxon>
        <taxon>Choiromyces</taxon>
    </lineage>
</organism>
<evidence type="ECO:0000313" key="2">
    <source>
        <dbReference type="EMBL" id="RPA95919.1"/>
    </source>
</evidence>
<name>A0A3N4JCC7_9PEZI</name>
<reference evidence="2 3" key="1">
    <citation type="journal article" date="2018" name="Nat. Ecol. Evol.">
        <title>Pezizomycetes genomes reveal the molecular basis of ectomycorrhizal truffle lifestyle.</title>
        <authorList>
            <person name="Murat C."/>
            <person name="Payen T."/>
            <person name="Noel B."/>
            <person name="Kuo A."/>
            <person name="Morin E."/>
            <person name="Chen J."/>
            <person name="Kohler A."/>
            <person name="Krizsan K."/>
            <person name="Balestrini R."/>
            <person name="Da Silva C."/>
            <person name="Montanini B."/>
            <person name="Hainaut M."/>
            <person name="Levati E."/>
            <person name="Barry K.W."/>
            <person name="Belfiori B."/>
            <person name="Cichocki N."/>
            <person name="Clum A."/>
            <person name="Dockter R.B."/>
            <person name="Fauchery L."/>
            <person name="Guy J."/>
            <person name="Iotti M."/>
            <person name="Le Tacon F."/>
            <person name="Lindquist E.A."/>
            <person name="Lipzen A."/>
            <person name="Malagnac F."/>
            <person name="Mello A."/>
            <person name="Molinier V."/>
            <person name="Miyauchi S."/>
            <person name="Poulain J."/>
            <person name="Riccioni C."/>
            <person name="Rubini A."/>
            <person name="Sitrit Y."/>
            <person name="Splivallo R."/>
            <person name="Traeger S."/>
            <person name="Wang M."/>
            <person name="Zifcakova L."/>
            <person name="Wipf D."/>
            <person name="Zambonelli A."/>
            <person name="Paolocci F."/>
            <person name="Nowrousian M."/>
            <person name="Ottonello S."/>
            <person name="Baldrian P."/>
            <person name="Spatafora J.W."/>
            <person name="Henrissat B."/>
            <person name="Nagy L.G."/>
            <person name="Aury J.M."/>
            <person name="Wincker P."/>
            <person name="Grigoriev I.V."/>
            <person name="Bonfante P."/>
            <person name="Martin F.M."/>
        </authorList>
    </citation>
    <scope>NUCLEOTIDE SEQUENCE [LARGE SCALE GENOMIC DNA]</scope>
    <source>
        <strain evidence="2 3">120613-1</strain>
    </source>
</reference>
<protein>
    <submittedName>
        <fullName evidence="2">Uncharacterized protein</fullName>
    </submittedName>
</protein>
<accession>A0A3N4JCC7</accession>
<evidence type="ECO:0000313" key="3">
    <source>
        <dbReference type="Proteomes" id="UP000276215"/>
    </source>
</evidence>
<keyword evidence="3" id="KW-1185">Reference proteome</keyword>
<feature type="region of interest" description="Disordered" evidence="1">
    <location>
        <begin position="105"/>
        <end position="125"/>
    </location>
</feature>
<proteinExistence type="predicted"/>